<dbReference type="AlphaFoldDB" id="H5TAC9"/>
<dbReference type="InterPro" id="IPR012997">
    <property type="entry name" value="RplA"/>
</dbReference>
<dbReference type="PANTHER" id="PTHR34183:SF1">
    <property type="entry name" value="ENDOLYTIC PEPTIDOGLYCAN TRANSGLYCOSYLASE RLPA"/>
    <property type="match status" value="1"/>
</dbReference>
<dbReference type="GO" id="GO:0071555">
    <property type="term" value="P:cell wall organization"/>
    <property type="evidence" value="ECO:0007669"/>
    <property type="project" value="UniProtKB-KW"/>
</dbReference>
<protein>
    <recommendedName>
        <fullName evidence="4">Endolytic peptidoglycan transglycosylase RlpA</fullName>
        <ecNumber evidence="4">4.2.2.-</ecNumber>
    </recommendedName>
</protein>
<dbReference type="Pfam" id="PF03330">
    <property type="entry name" value="DPBB_1"/>
    <property type="match status" value="1"/>
</dbReference>
<comment type="caution">
    <text evidence="7">The sequence shown here is derived from an EMBL/GenBank/DDBJ whole genome shotgun (WGS) entry which is preliminary data.</text>
</comment>
<evidence type="ECO:0000256" key="4">
    <source>
        <dbReference type="HAMAP-Rule" id="MF_02071"/>
    </source>
</evidence>
<dbReference type="InterPro" id="IPR036680">
    <property type="entry name" value="SPOR-like_sf"/>
</dbReference>
<evidence type="ECO:0000256" key="3">
    <source>
        <dbReference type="ARBA" id="ARBA00023316"/>
    </source>
</evidence>
<dbReference type="InterPro" id="IPR007730">
    <property type="entry name" value="SPOR-like_dom"/>
</dbReference>
<sequence length="286" mass="31665">MLLLLSGCSSAPESRYAITQDTAPSFDYGEIVYDAIIPTLEPHNTWTSRPYYVFGEKYYPMASAIGFEETGGASWYGLKFHGHKTANGEIFDMFALTAAHKTLPLPSFVRVTNVKNGKSAIVRVNDRGPFHGTRIIDLSYGAAKKLGYHKYGVADVKMEVLDVNEAGEIRIGSSPQLYVFENGELLAKRSAQKKLSEKTLLAQNSAPQPIPQSLFVQVMAMENGDKIREFASSLSSLLQVPNVVPKIANIYRLQLGPLETEQKAQNIIQELKKIGFEQAFTIQVMP</sequence>
<keyword evidence="7" id="KW-0449">Lipoprotein</keyword>
<dbReference type="RefSeq" id="WP_006004180.1">
    <property type="nucleotide sequence ID" value="NZ_BAET01000008.1"/>
</dbReference>
<dbReference type="FunFam" id="2.40.40.10:FF:000003">
    <property type="entry name" value="Endolytic peptidoglycan transglycosylase RlpA"/>
    <property type="match status" value="1"/>
</dbReference>
<evidence type="ECO:0000259" key="6">
    <source>
        <dbReference type="PROSITE" id="PS51724"/>
    </source>
</evidence>
<keyword evidence="3 4" id="KW-0961">Cell wall biogenesis/degradation</keyword>
<dbReference type="Pfam" id="PF05036">
    <property type="entry name" value="SPOR"/>
    <property type="match status" value="1"/>
</dbReference>
<dbReference type="eggNOG" id="COG0797">
    <property type="taxonomic scope" value="Bacteria"/>
</dbReference>
<gene>
    <name evidence="4 7" type="primary">rlpA</name>
    <name evidence="7" type="ORF">GPUN_1126</name>
</gene>
<dbReference type="EMBL" id="BAET01000008">
    <property type="protein sequence ID" value="GAB55256.1"/>
    <property type="molecule type" value="Genomic_DNA"/>
</dbReference>
<dbReference type="Gene3D" id="3.30.70.1070">
    <property type="entry name" value="Sporulation related repeat"/>
    <property type="match status" value="1"/>
</dbReference>
<organism evidence="7 8">
    <name type="scientific">Glaciecola punicea ACAM 611</name>
    <dbReference type="NCBI Taxonomy" id="1121923"/>
    <lineage>
        <taxon>Bacteria</taxon>
        <taxon>Pseudomonadati</taxon>
        <taxon>Pseudomonadota</taxon>
        <taxon>Gammaproteobacteria</taxon>
        <taxon>Alteromonadales</taxon>
        <taxon>Alteromonadaceae</taxon>
        <taxon>Glaciecola</taxon>
    </lineage>
</organism>
<keyword evidence="8" id="KW-1185">Reference proteome</keyword>
<keyword evidence="2 4" id="KW-0456">Lyase</keyword>
<dbReference type="InterPro" id="IPR036908">
    <property type="entry name" value="RlpA-like_sf"/>
</dbReference>
<dbReference type="GO" id="GO:0000270">
    <property type="term" value="P:peptidoglycan metabolic process"/>
    <property type="evidence" value="ECO:0007669"/>
    <property type="project" value="UniProtKB-UniRule"/>
</dbReference>
<dbReference type="InterPro" id="IPR034718">
    <property type="entry name" value="RlpA"/>
</dbReference>
<comment type="similarity">
    <text evidence="4 5">Belongs to the RlpA family.</text>
</comment>
<dbReference type="HAMAP" id="MF_02071">
    <property type="entry name" value="RlpA"/>
    <property type="match status" value="1"/>
</dbReference>
<dbReference type="STRING" id="56804.BAE46_02145"/>
<comment type="function">
    <text evidence="4">Lytic transglycosylase with a strong preference for naked glycan strands that lack stem peptides.</text>
</comment>
<evidence type="ECO:0000256" key="5">
    <source>
        <dbReference type="RuleBase" id="RU003495"/>
    </source>
</evidence>
<dbReference type="SUPFAM" id="SSF50685">
    <property type="entry name" value="Barwin-like endoglucanases"/>
    <property type="match status" value="1"/>
</dbReference>
<dbReference type="GO" id="GO:0008932">
    <property type="term" value="F:lytic endotransglycosylase activity"/>
    <property type="evidence" value="ECO:0007669"/>
    <property type="project" value="UniProtKB-UniRule"/>
</dbReference>
<dbReference type="PROSITE" id="PS51724">
    <property type="entry name" value="SPOR"/>
    <property type="match status" value="1"/>
</dbReference>
<dbReference type="Gene3D" id="2.40.40.10">
    <property type="entry name" value="RlpA-like domain"/>
    <property type="match status" value="1"/>
</dbReference>
<dbReference type="PANTHER" id="PTHR34183">
    <property type="entry name" value="ENDOLYTIC PEPTIDOGLYCAN TRANSGLYCOSYLASE RLPA"/>
    <property type="match status" value="1"/>
</dbReference>
<dbReference type="CDD" id="cd22268">
    <property type="entry name" value="DPBB_RlpA-like"/>
    <property type="match status" value="1"/>
</dbReference>
<dbReference type="Proteomes" id="UP000053586">
    <property type="component" value="Unassembled WGS sequence"/>
</dbReference>
<keyword evidence="1" id="KW-0732">Signal</keyword>
<dbReference type="GO" id="GO:0042834">
    <property type="term" value="F:peptidoglycan binding"/>
    <property type="evidence" value="ECO:0007669"/>
    <property type="project" value="InterPro"/>
</dbReference>
<dbReference type="NCBIfam" id="TIGR00413">
    <property type="entry name" value="rlpA"/>
    <property type="match status" value="1"/>
</dbReference>
<evidence type="ECO:0000313" key="7">
    <source>
        <dbReference type="EMBL" id="GAB55256.1"/>
    </source>
</evidence>
<reference evidence="7 8" key="2">
    <citation type="journal article" date="2017" name="Antonie Van Leeuwenhoek">
        <title>Rhizobium rhizosphaerae sp. nov., a novel species isolated from rice rhizosphere.</title>
        <authorList>
            <person name="Zhao J.J."/>
            <person name="Zhang J."/>
            <person name="Zhang R.J."/>
            <person name="Zhang C.W."/>
            <person name="Yin H.Q."/>
            <person name="Zhang X.X."/>
        </authorList>
    </citation>
    <scope>NUCLEOTIDE SEQUENCE [LARGE SCALE GENOMIC DNA]</scope>
    <source>
        <strain evidence="7 8">ACAM 611</strain>
    </source>
</reference>
<accession>H5TAC9</accession>
<dbReference type="InterPro" id="IPR009009">
    <property type="entry name" value="RlpA-like_DPBB"/>
</dbReference>
<proteinExistence type="inferred from homology"/>
<dbReference type="EC" id="4.2.2.-" evidence="4"/>
<dbReference type="SUPFAM" id="SSF110997">
    <property type="entry name" value="Sporulation related repeat"/>
    <property type="match status" value="1"/>
</dbReference>
<evidence type="ECO:0000313" key="8">
    <source>
        <dbReference type="Proteomes" id="UP000053586"/>
    </source>
</evidence>
<reference evidence="7 8" key="1">
    <citation type="journal article" date="2012" name="J. Bacteriol.">
        <title>Genome sequence of proteorhodopsin-containing sea ice bacterium Glaciecola punicea ACAM 611T.</title>
        <authorList>
            <person name="Qin Q.-L."/>
            <person name="Xie B.-B."/>
            <person name="Shu Y.-L."/>
            <person name="Rong J.-C."/>
            <person name="Zhao D.-L."/>
            <person name="Zhang X.-Y."/>
            <person name="Chen X.-L."/>
            <person name="Zhou B.-C."/>
            <person name="Zhanga Y.-Z."/>
        </authorList>
    </citation>
    <scope>NUCLEOTIDE SEQUENCE [LARGE SCALE GENOMIC DNA]</scope>
    <source>
        <strain evidence="7 8">ACAM 611</strain>
    </source>
</reference>
<name>H5TAC9_9ALTE</name>
<evidence type="ECO:0000256" key="1">
    <source>
        <dbReference type="ARBA" id="ARBA00022729"/>
    </source>
</evidence>
<evidence type="ECO:0000256" key="2">
    <source>
        <dbReference type="ARBA" id="ARBA00023239"/>
    </source>
</evidence>
<feature type="domain" description="SPOR" evidence="6">
    <location>
        <begin position="208"/>
        <end position="284"/>
    </location>
</feature>